<evidence type="ECO:0000313" key="1">
    <source>
        <dbReference type="EMBL" id="TCP68753.1"/>
    </source>
</evidence>
<dbReference type="RefSeq" id="WP_131917943.1">
    <property type="nucleotide sequence ID" value="NZ_JAOQNU010000002.1"/>
</dbReference>
<dbReference type="OrthoDB" id="2973070at2"/>
<reference evidence="1 2" key="1">
    <citation type="submission" date="2019-03" db="EMBL/GenBank/DDBJ databases">
        <title>Genomic Encyclopedia of Type Strains, Phase IV (KMG-IV): sequencing the most valuable type-strain genomes for metagenomic binning, comparative biology and taxonomic classification.</title>
        <authorList>
            <person name="Goeker M."/>
        </authorList>
    </citation>
    <scope>NUCLEOTIDE SEQUENCE [LARGE SCALE GENOMIC DNA]</scope>
    <source>
        <strain evidence="1 2">DSM 11170</strain>
    </source>
</reference>
<accession>A0A4R2RYR2</accession>
<evidence type="ECO:0000313" key="2">
    <source>
        <dbReference type="Proteomes" id="UP000294813"/>
    </source>
</evidence>
<organism evidence="1 2">
    <name type="scientific">Heliophilum fasciatum</name>
    <dbReference type="NCBI Taxonomy" id="35700"/>
    <lineage>
        <taxon>Bacteria</taxon>
        <taxon>Bacillati</taxon>
        <taxon>Bacillota</taxon>
        <taxon>Clostridia</taxon>
        <taxon>Eubacteriales</taxon>
        <taxon>Heliobacteriaceae</taxon>
        <taxon>Heliophilum</taxon>
    </lineage>
</organism>
<protein>
    <submittedName>
        <fullName evidence="1">Putative transposase/invertase (TIGR01784 family)</fullName>
    </submittedName>
</protein>
<dbReference type="EMBL" id="SLXT01000002">
    <property type="protein sequence ID" value="TCP68753.1"/>
    <property type="molecule type" value="Genomic_DNA"/>
</dbReference>
<dbReference type="AlphaFoldDB" id="A0A4R2RYR2"/>
<gene>
    <name evidence="1" type="ORF">EDD73_102149</name>
</gene>
<dbReference type="Proteomes" id="UP000294813">
    <property type="component" value="Unassembled WGS sequence"/>
</dbReference>
<comment type="caution">
    <text evidence="1">The sequence shown here is derived from an EMBL/GenBank/DDBJ whole genome shotgun (WGS) entry which is preliminary data.</text>
</comment>
<sequence length="131" mass="14984">MERLGEQALKQLLLLLASDDPEIAREVEQMTAYDEILQRTMNNVNRISDDPNVRDDYWACMKYGLYLRDKRARAKREGKKEGIKEGIIKVAIALLENGSDPEYVARITDLPLAQILELRKMIGNIHTDTAP</sequence>
<keyword evidence="2" id="KW-1185">Reference proteome</keyword>
<name>A0A4R2RYR2_9FIRM</name>
<proteinExistence type="predicted"/>